<comment type="caution">
    <text evidence="1">The sequence shown here is derived from an EMBL/GenBank/DDBJ whole genome shotgun (WGS) entry which is preliminary data.</text>
</comment>
<dbReference type="SUPFAM" id="SSF48371">
    <property type="entry name" value="ARM repeat"/>
    <property type="match status" value="1"/>
</dbReference>
<protein>
    <submittedName>
        <fullName evidence="1">NCAPG2</fullName>
    </submittedName>
</protein>
<dbReference type="PANTHER" id="PTHR16199:SF4">
    <property type="entry name" value="CONDENSIN-2 COMPLEX SUBUNIT G2"/>
    <property type="match status" value="1"/>
</dbReference>
<sequence>MAMRIKLLSIAQSEDSKKLVELVQLGKKDPGVDWEEVISGYSRKELDQLWESLQKLGTSIILSLDKVDDFNEEELETVFQSLQCLVILATATVVSNTAQVPPSLLEISILFHDILPSIPSRKDKLKDEFCSLFETFWIKEKPGRQDLIDNTILYLFELNMRPKSTLKMIKRLWQLREAFHLIEFDDPSTQTLRDQICQSLINPNFMKRDEGVRILGSILPLNASFMKTCHEIIKKNLLTVPRNLIPKYGQVYFRAWQMSNEQVRPKLETDCVQDIMYHAIHASGIQLVKILRKILDYIHRQKRQKGVDEMLNRLYAPILWRSLKAANSVVRLNSVFLFVDVFPLQNPLAGVEENNDLLQNQFNSFDNLLMDSCPSIRSRTILGVCQILSAYWQMIPKEVIKTYITTLIEDLAWDGAAAEVRESVLKGIVLLFNCHYCHLILQPILPQLQNLFHDTSEKVRIAMVNLLIKVKGIRKIKYWSIVSVEHLLVRLAIDTQPVARRIMQIVFSSFLPLDKSAEVQVTRIICLIETNPKASRIFFQHAPKHMSLEQVVSFIVLLCGCILRCIRNEKVASDESFQESDNHKDESLYQEQEGENISMSLEMNIIHGFLDAITILWTVVEPELTKPSSKIMKEKLDKIFSKAIPVIMRHFKDLKSNSALIIIASKLPPKLVPYLSHQCLTKLKKLDEKTCCKEDYSALIEMSCSWGKMNGLLDLILEWLTDGMKNKLDSSSTFKQLKRQTQVRFTVNEVPKPILGLKFLFHVVEQPNCRALLLNKHQKNILDILEQLKNVLKLLEHHFDTNNQELESTDDRFLLDAYFLYIRLNLLVYMEANSQSTNDSVNLQKLIYQFLSWAKKKVMPVLENNQDSSKSTRKRNSSHSKKKVIDLACDLLQNLFTLLHTYLLMYEIDEQFCIQLGTLFEPCIDSVKSVKLLPIILSCIIQLTSNQCSERKLVVHQVLSIFGNIIQSLARGSLSDNNVDSFSQILTSSRMHMSNFLAAVFDLRMFSPPLLTEFYKKIVVAVLYELTEASKRGELNGVPNAYQDLKPFALWLLDIIFKKISSVSYFFQELQKFIKADCLNEEHQFNALLFMLNALLLKPKNPKLEIQECWTALQDCSHFPKQSNLDDTSDNVGLKESLKEHIEQISSVMAIKSR</sequence>
<dbReference type="EMBL" id="CAHIKZ030001241">
    <property type="protein sequence ID" value="CAE1257457.1"/>
    <property type="molecule type" value="Genomic_DNA"/>
</dbReference>
<dbReference type="InterPro" id="IPR016024">
    <property type="entry name" value="ARM-type_fold"/>
</dbReference>
<dbReference type="Gene3D" id="1.25.10.10">
    <property type="entry name" value="Leucine-rich Repeat Variant"/>
    <property type="match status" value="1"/>
</dbReference>
<proteinExistence type="predicted"/>
<dbReference type="GO" id="GO:0005634">
    <property type="term" value="C:nucleus"/>
    <property type="evidence" value="ECO:0007669"/>
    <property type="project" value="InterPro"/>
</dbReference>
<organism evidence="1 2">
    <name type="scientific">Acanthosepion pharaonis</name>
    <name type="common">Pharaoh cuttlefish</name>
    <name type="synonym">Sepia pharaonis</name>
    <dbReference type="NCBI Taxonomy" id="158019"/>
    <lineage>
        <taxon>Eukaryota</taxon>
        <taxon>Metazoa</taxon>
        <taxon>Spiralia</taxon>
        <taxon>Lophotrochozoa</taxon>
        <taxon>Mollusca</taxon>
        <taxon>Cephalopoda</taxon>
        <taxon>Coleoidea</taxon>
        <taxon>Decapodiformes</taxon>
        <taxon>Sepiida</taxon>
        <taxon>Sepiina</taxon>
        <taxon>Sepiidae</taxon>
        <taxon>Acanthosepion</taxon>
    </lineage>
</organism>
<accession>A0A812CC56</accession>
<dbReference type="InterPro" id="IPR011989">
    <property type="entry name" value="ARM-like"/>
</dbReference>
<evidence type="ECO:0000313" key="1">
    <source>
        <dbReference type="EMBL" id="CAE1257457.1"/>
    </source>
</evidence>
<dbReference type="GO" id="GO:0000070">
    <property type="term" value="P:mitotic sister chromatid segregation"/>
    <property type="evidence" value="ECO:0007669"/>
    <property type="project" value="TreeGrafter"/>
</dbReference>
<dbReference type="OrthoDB" id="10062843at2759"/>
<gene>
    <name evidence="1" type="ORF">SPHA_30755</name>
</gene>
<dbReference type="Pfam" id="PF12422">
    <property type="entry name" value="Condensin2nSMC"/>
    <property type="match status" value="1"/>
</dbReference>
<dbReference type="GO" id="GO:0000796">
    <property type="term" value="C:condensin complex"/>
    <property type="evidence" value="ECO:0007669"/>
    <property type="project" value="TreeGrafter"/>
</dbReference>
<dbReference type="AlphaFoldDB" id="A0A812CC56"/>
<dbReference type="Proteomes" id="UP000597762">
    <property type="component" value="Unassembled WGS sequence"/>
</dbReference>
<keyword evidence="2" id="KW-1185">Reference proteome</keyword>
<reference evidence="1" key="1">
    <citation type="submission" date="2021-01" db="EMBL/GenBank/DDBJ databases">
        <authorList>
            <person name="Li R."/>
            <person name="Bekaert M."/>
        </authorList>
    </citation>
    <scope>NUCLEOTIDE SEQUENCE</scope>
    <source>
        <strain evidence="1">Farmed</strain>
    </source>
</reference>
<evidence type="ECO:0000313" key="2">
    <source>
        <dbReference type="Proteomes" id="UP000597762"/>
    </source>
</evidence>
<dbReference type="PANTHER" id="PTHR16199">
    <property type="entry name" value="CONDENSIN-2 COMPLEX SUBUNIT G2"/>
    <property type="match status" value="1"/>
</dbReference>
<dbReference type="InterPro" id="IPR024741">
    <property type="entry name" value="Condensin2_G2"/>
</dbReference>
<name>A0A812CC56_ACAPH</name>